<proteinExistence type="predicted"/>
<name>A0A0G1E6H9_9BACT</name>
<reference evidence="1 2" key="1">
    <citation type="journal article" date="2015" name="Nature">
        <title>rRNA introns, odd ribosomes, and small enigmatic genomes across a large radiation of phyla.</title>
        <authorList>
            <person name="Brown C.T."/>
            <person name="Hug L.A."/>
            <person name="Thomas B.C."/>
            <person name="Sharon I."/>
            <person name="Castelle C.J."/>
            <person name="Singh A."/>
            <person name="Wilkins M.J."/>
            <person name="Williams K.H."/>
            <person name="Banfield J.F."/>
        </authorList>
    </citation>
    <scope>NUCLEOTIDE SEQUENCE [LARGE SCALE GENOMIC DNA]</scope>
</reference>
<evidence type="ECO:0000313" key="1">
    <source>
        <dbReference type="EMBL" id="KKS70153.1"/>
    </source>
</evidence>
<gene>
    <name evidence="1" type="ORF">UV42_C0067G0010</name>
</gene>
<dbReference type="Proteomes" id="UP000033867">
    <property type="component" value="Unassembled WGS sequence"/>
</dbReference>
<evidence type="ECO:0000313" key="2">
    <source>
        <dbReference type="Proteomes" id="UP000033867"/>
    </source>
</evidence>
<dbReference type="AlphaFoldDB" id="A0A0G1E6H9"/>
<comment type="caution">
    <text evidence="1">The sequence shown here is derived from an EMBL/GenBank/DDBJ whole genome shotgun (WGS) entry which is preliminary data.</text>
</comment>
<sequence>MFLRSASGAKISDIPDCYVKYSIYPNMEIAKSIINFFIASGVLAWLIRSIVKLYLDKDIEKYKSELERNVNVHKSLHTERMIVIKEIYKKIDNTFHTAERLIQPNQLISTGAAGIIQSEFEDNLNNLSNYFSGNKIFFNTEHAADIEAFINDLRDVLNSWPLKSDLAEGIVTSAGYITESGKNWTQLQESTRKLKEKLERMFRLLIGVN</sequence>
<accession>A0A0G1E6H9</accession>
<organism evidence="1 2">
    <name type="scientific">Candidatus Magasanikbacteria bacterium GW2011_GWE2_42_7</name>
    <dbReference type="NCBI Taxonomy" id="1619052"/>
    <lineage>
        <taxon>Bacteria</taxon>
        <taxon>Candidatus Magasanikiibacteriota</taxon>
    </lineage>
</organism>
<protein>
    <submittedName>
        <fullName evidence="1">Uncharacterized protein</fullName>
    </submittedName>
</protein>
<dbReference type="EMBL" id="LCEK01000067">
    <property type="protein sequence ID" value="KKS70153.1"/>
    <property type="molecule type" value="Genomic_DNA"/>
</dbReference>